<dbReference type="RefSeq" id="WP_255159694.1">
    <property type="nucleotide sequence ID" value="NZ_CP101497.1"/>
</dbReference>
<accession>A0ABY5FWP2</accession>
<dbReference type="SUPFAM" id="SSF56752">
    <property type="entry name" value="D-aminoacid aminotransferase-like PLP-dependent enzymes"/>
    <property type="match status" value="1"/>
</dbReference>
<organism evidence="1 2">
    <name type="scientific">Microcella humidisoli</name>
    <dbReference type="NCBI Taxonomy" id="2963406"/>
    <lineage>
        <taxon>Bacteria</taxon>
        <taxon>Bacillati</taxon>
        <taxon>Actinomycetota</taxon>
        <taxon>Actinomycetes</taxon>
        <taxon>Micrococcales</taxon>
        <taxon>Microbacteriaceae</taxon>
        <taxon>Microcella</taxon>
    </lineage>
</organism>
<keyword evidence="1" id="KW-0032">Aminotransferase</keyword>
<proteinExistence type="predicted"/>
<sequence>MSALGEGLHPWRPGTAANDTPWVALDWCDPHEGRLLAADSWRVVEGRVRGLEAHRARFLAAVGPWRDDAETFWRDAVAALPRSGDWFPRVELRERAEGTQLSLRLRPTPATGTEVDVATAPHDPRTRPLIKGPDLDALQALRVAVQPSGAGEAIIVDAQGRVVEGAYSGLLWWRGETLVRPADALPRIPSVTVDLVVRAARAAGVPLAEAEARPADLAGCELWVLSALHGLRSARHWIDGPALAPATRAPLGRAWLAGAAVDLYPDRGTPALGG</sequence>
<keyword evidence="2" id="KW-1185">Reference proteome</keyword>
<evidence type="ECO:0000313" key="1">
    <source>
        <dbReference type="EMBL" id="UTT62561.1"/>
    </source>
</evidence>
<protein>
    <submittedName>
        <fullName evidence="1">Aminotransferase class IV</fullName>
    </submittedName>
</protein>
<dbReference type="Pfam" id="PF01063">
    <property type="entry name" value="Aminotran_4"/>
    <property type="match status" value="1"/>
</dbReference>
<dbReference type="Gene3D" id="3.20.10.10">
    <property type="entry name" value="D-amino Acid Aminotransferase, subunit A, domain 2"/>
    <property type="match status" value="1"/>
</dbReference>
<dbReference type="InterPro" id="IPR036038">
    <property type="entry name" value="Aminotransferase-like"/>
</dbReference>
<name>A0ABY5FWP2_9MICO</name>
<reference evidence="1" key="1">
    <citation type="submission" date="2022-07" db="EMBL/GenBank/DDBJ databases">
        <title>Taxonomic analysis of Microcella humidisoli nov. sp., isolated from riverside soil.</title>
        <authorList>
            <person name="Molina K.M."/>
            <person name="Kim S.B."/>
        </authorList>
    </citation>
    <scope>NUCLEOTIDE SEQUENCE</scope>
    <source>
        <strain evidence="1">MMS21-STM10</strain>
    </source>
</reference>
<gene>
    <name evidence="1" type="ORF">NNL39_00100</name>
</gene>
<dbReference type="GO" id="GO:0008483">
    <property type="term" value="F:transaminase activity"/>
    <property type="evidence" value="ECO:0007669"/>
    <property type="project" value="UniProtKB-KW"/>
</dbReference>
<dbReference type="InterPro" id="IPR043132">
    <property type="entry name" value="BCAT-like_C"/>
</dbReference>
<dbReference type="InterPro" id="IPR001544">
    <property type="entry name" value="Aminotrans_IV"/>
</dbReference>
<dbReference type="EMBL" id="CP101497">
    <property type="protein sequence ID" value="UTT62561.1"/>
    <property type="molecule type" value="Genomic_DNA"/>
</dbReference>
<keyword evidence="1" id="KW-0808">Transferase</keyword>
<dbReference type="Proteomes" id="UP001060039">
    <property type="component" value="Chromosome"/>
</dbReference>
<evidence type="ECO:0000313" key="2">
    <source>
        <dbReference type="Proteomes" id="UP001060039"/>
    </source>
</evidence>